<accession>A0ABP7GGS6</accession>
<evidence type="ECO:0000256" key="9">
    <source>
        <dbReference type="ARBA" id="ARBA00022837"/>
    </source>
</evidence>
<evidence type="ECO:0000256" key="2">
    <source>
        <dbReference type="ARBA" id="ARBA00001936"/>
    </source>
</evidence>
<dbReference type="Pfam" id="PF00456">
    <property type="entry name" value="Transketolase_N"/>
    <property type="match status" value="1"/>
</dbReference>
<dbReference type="InterPro" id="IPR051424">
    <property type="entry name" value="Transketolase-like"/>
</dbReference>
<keyword evidence="7" id="KW-0808">Transferase</keyword>
<comment type="subunit">
    <text evidence="6">Homodimer.</text>
</comment>
<dbReference type="InterPro" id="IPR033248">
    <property type="entry name" value="Transketolase_C"/>
</dbReference>
<evidence type="ECO:0000313" key="12">
    <source>
        <dbReference type="EMBL" id="GAA3763938.1"/>
    </source>
</evidence>
<evidence type="ECO:0000256" key="7">
    <source>
        <dbReference type="ARBA" id="ARBA00022679"/>
    </source>
</evidence>
<comment type="similarity">
    <text evidence="5">Belongs to the transketolase family.</text>
</comment>
<evidence type="ECO:0000256" key="3">
    <source>
        <dbReference type="ARBA" id="ARBA00001946"/>
    </source>
</evidence>
<dbReference type="InterPro" id="IPR005475">
    <property type="entry name" value="Transketolase-like_Pyr-bd"/>
</dbReference>
<dbReference type="Gene3D" id="3.40.50.920">
    <property type="match status" value="1"/>
</dbReference>
<dbReference type="Pfam" id="PF02779">
    <property type="entry name" value="Transket_pyr"/>
    <property type="match status" value="1"/>
</dbReference>
<keyword evidence="8" id="KW-0479">Metal-binding</keyword>
<feature type="domain" description="Transketolase-like pyrimidine-binding" evidence="11">
    <location>
        <begin position="305"/>
        <end position="468"/>
    </location>
</feature>
<keyword evidence="13" id="KW-1185">Reference proteome</keyword>
<dbReference type="CDD" id="cd07033">
    <property type="entry name" value="TPP_PYR_DXS_TK_like"/>
    <property type="match status" value="1"/>
</dbReference>
<evidence type="ECO:0000256" key="4">
    <source>
        <dbReference type="ARBA" id="ARBA00001964"/>
    </source>
</evidence>
<dbReference type="Gene3D" id="3.40.50.970">
    <property type="match status" value="2"/>
</dbReference>
<dbReference type="EMBL" id="BAABDD010000040">
    <property type="protein sequence ID" value="GAA3763938.1"/>
    <property type="molecule type" value="Genomic_DNA"/>
</dbReference>
<evidence type="ECO:0000256" key="6">
    <source>
        <dbReference type="ARBA" id="ARBA00011738"/>
    </source>
</evidence>
<dbReference type="InterPro" id="IPR009014">
    <property type="entry name" value="Transketo_C/PFOR_II"/>
</dbReference>
<evidence type="ECO:0000259" key="11">
    <source>
        <dbReference type="SMART" id="SM00861"/>
    </source>
</evidence>
<name>A0ABP7GGS6_9ACTN</name>
<evidence type="ECO:0000313" key="13">
    <source>
        <dbReference type="Proteomes" id="UP001500908"/>
    </source>
</evidence>
<dbReference type="SUPFAM" id="SSF52922">
    <property type="entry name" value="TK C-terminal domain-like"/>
    <property type="match status" value="1"/>
</dbReference>
<evidence type="ECO:0000256" key="5">
    <source>
        <dbReference type="ARBA" id="ARBA00007131"/>
    </source>
</evidence>
<comment type="cofactor">
    <cofactor evidence="3">
        <name>Mg(2+)</name>
        <dbReference type="ChEBI" id="CHEBI:18420"/>
    </cofactor>
</comment>
<dbReference type="InterPro" id="IPR005474">
    <property type="entry name" value="Transketolase_N"/>
</dbReference>
<comment type="cofactor">
    <cofactor evidence="4">
        <name>thiamine diphosphate</name>
        <dbReference type="ChEBI" id="CHEBI:58937"/>
    </cofactor>
</comment>
<keyword evidence="10" id="KW-0460">Magnesium</keyword>
<dbReference type="Proteomes" id="UP001500908">
    <property type="component" value="Unassembled WGS sequence"/>
</dbReference>
<dbReference type="PANTHER" id="PTHR43195:SF1">
    <property type="entry name" value="FI06132P-RELATED"/>
    <property type="match status" value="1"/>
</dbReference>
<comment type="cofactor">
    <cofactor evidence="1">
        <name>Ca(2+)</name>
        <dbReference type="ChEBI" id="CHEBI:29108"/>
    </cofactor>
</comment>
<dbReference type="SMART" id="SM00861">
    <property type="entry name" value="Transket_pyr"/>
    <property type="match status" value="1"/>
</dbReference>
<dbReference type="Pfam" id="PF02780">
    <property type="entry name" value="Transketolase_C"/>
    <property type="match status" value="1"/>
</dbReference>
<dbReference type="InterPro" id="IPR029061">
    <property type="entry name" value="THDP-binding"/>
</dbReference>
<dbReference type="SUPFAM" id="SSF52518">
    <property type="entry name" value="Thiamin diphosphate-binding fold (THDP-binding)"/>
    <property type="match status" value="2"/>
</dbReference>
<comment type="cofactor">
    <cofactor evidence="2">
        <name>Mn(2+)</name>
        <dbReference type="ChEBI" id="CHEBI:29035"/>
    </cofactor>
</comment>
<comment type="caution">
    <text evidence="12">The sequence shown here is derived from an EMBL/GenBank/DDBJ whole genome shotgun (WGS) entry which is preliminary data.</text>
</comment>
<gene>
    <name evidence="12" type="ORF">GCM10022402_46570</name>
</gene>
<dbReference type="PANTHER" id="PTHR43195">
    <property type="entry name" value="TRANSKETOLASE"/>
    <property type="match status" value="1"/>
</dbReference>
<evidence type="ECO:0000256" key="1">
    <source>
        <dbReference type="ARBA" id="ARBA00001913"/>
    </source>
</evidence>
<reference evidence="13" key="1">
    <citation type="journal article" date="2019" name="Int. J. Syst. Evol. Microbiol.">
        <title>The Global Catalogue of Microorganisms (GCM) 10K type strain sequencing project: providing services to taxonomists for standard genome sequencing and annotation.</title>
        <authorList>
            <consortium name="The Broad Institute Genomics Platform"/>
            <consortium name="The Broad Institute Genome Sequencing Center for Infectious Disease"/>
            <person name="Wu L."/>
            <person name="Ma J."/>
        </authorList>
    </citation>
    <scope>NUCLEOTIDE SEQUENCE [LARGE SCALE GENOMIC DNA]</scope>
    <source>
        <strain evidence="13">JCM 17137</strain>
    </source>
</reference>
<dbReference type="RefSeq" id="WP_344976535.1">
    <property type="nucleotide sequence ID" value="NZ_BAABDD010000040.1"/>
</dbReference>
<dbReference type="NCBIfam" id="NF004559">
    <property type="entry name" value="PRK05899.2-5"/>
    <property type="match status" value="1"/>
</dbReference>
<organism evidence="12 13">
    <name type="scientific">Salinactinospora qingdaonensis</name>
    <dbReference type="NCBI Taxonomy" id="702744"/>
    <lineage>
        <taxon>Bacteria</taxon>
        <taxon>Bacillati</taxon>
        <taxon>Actinomycetota</taxon>
        <taxon>Actinomycetes</taxon>
        <taxon>Streptosporangiales</taxon>
        <taxon>Nocardiopsidaceae</taxon>
        <taxon>Salinactinospora</taxon>
    </lineage>
</organism>
<sequence>MTDRRRLRELGQQMRVDAVRAADAAGSGHPTSSMSAADLMAVLANNYLRYDFDAPTAPGNDHLIFSKGHASPLLYALYKACGALSDEELLSYRQLGSRLEGHPTPRLPWVDVATGSLGQGLPIGVGIALAGRYLDQLPYRVWVLCGDSELTEGSVWEAVEYAGDTSLGNLIAILDINRLGQRGPTRHGWEVDAYRRRIAAFGWHTVEIDGHDIEAIDDAYAQAEATPDRPTAIIARTVKGAGVAAVADREGAHGKPLADAEAAIAELGGRRDLRIDVARPQIVPRPRRFPDSPLELPTYEVGDQVATRDAFGAAVTALGAARGDVVVLDGEVADSTRAQQFARAHPERFIECYIAEQQMVAAAVGLQARGWRPYATTFAAFLNRAYDFIRMAAIGRSTLVLVGSHAGVAIGRDGPSQMGLEDIAALRAIHGSVVLHPCDATSTAHLTAALAEHRGIGYLRTMRGETPVRYEAGDHFEIGGSRLLRSSAADRATVVAAGVTVVEAVRAADTLATEGVGVRVIDAYSVKPVDAPTLRTSAAETGHIVTVEDHWPEGGLGDAVLDVFADTRPAPRIMKLAVSGMPASASPREQLREAGIDADTIAAAVRAMLAQDEYATASRRG</sequence>
<dbReference type="CDD" id="cd02012">
    <property type="entry name" value="TPP_TK"/>
    <property type="match status" value="1"/>
</dbReference>
<proteinExistence type="inferred from homology"/>
<protein>
    <submittedName>
        <fullName evidence="12">Transketolase</fullName>
    </submittedName>
</protein>
<evidence type="ECO:0000256" key="10">
    <source>
        <dbReference type="ARBA" id="ARBA00022842"/>
    </source>
</evidence>
<keyword evidence="9" id="KW-0106">Calcium</keyword>
<evidence type="ECO:0000256" key="8">
    <source>
        <dbReference type="ARBA" id="ARBA00022723"/>
    </source>
</evidence>